<dbReference type="SUPFAM" id="SSF109998">
    <property type="entry name" value="Triger factor/SurA peptide-binding domain-like"/>
    <property type="match status" value="1"/>
</dbReference>
<evidence type="ECO:0000256" key="1">
    <source>
        <dbReference type="PROSITE-ProRule" id="PRU00278"/>
    </source>
</evidence>
<keyword evidence="3" id="KW-0472">Membrane</keyword>
<dbReference type="Pfam" id="PF13145">
    <property type="entry name" value="Rotamase_2"/>
    <property type="match status" value="1"/>
</dbReference>
<keyword evidence="1" id="KW-0697">Rotamase</keyword>
<dbReference type="PANTHER" id="PTHR47245">
    <property type="entry name" value="PEPTIDYLPROLYL ISOMERASE"/>
    <property type="match status" value="1"/>
</dbReference>
<dbReference type="Proteomes" id="UP001371305">
    <property type="component" value="Unassembled WGS sequence"/>
</dbReference>
<gene>
    <name evidence="5" type="ORF">WKV53_16400</name>
</gene>
<evidence type="ECO:0000256" key="2">
    <source>
        <dbReference type="SAM" id="Coils"/>
    </source>
</evidence>
<dbReference type="InterPro" id="IPR027304">
    <property type="entry name" value="Trigger_fact/SurA_dom_sf"/>
</dbReference>
<dbReference type="PROSITE" id="PS50198">
    <property type="entry name" value="PPIC_PPIASE_2"/>
    <property type="match status" value="1"/>
</dbReference>
<sequence>MRLTTSTLRIGFLTAILLYLAGDLFVFTGPLRQWMRRGLPDSPQSIAKAKAQGVVARVANRPILSSQVERATKERLWLRGLTLDSLAPAQRQAERKAALDDLIDHELLRAATKDEAAALPVSDAELDEAEKRLALRFESPEEMRAHLATEGIDSDKELRLRLGARLQQQRFIESRIKANISVSEQEARAWFDTHAAELARPERIEVRHVFVSTLQRDAAEARALLEKALAELTAKQKDFATIAAELSDDPRSKTDSGKLGWMTRDRLPADFAASVFALPPDRPSLVRTKLGWHLVEVTGRKPAEPRNFDEAKPEVIAALEAVKRRDAVQELRKTLREAAGSSIDVLDDLPAK</sequence>
<dbReference type="GO" id="GO:0016853">
    <property type="term" value="F:isomerase activity"/>
    <property type="evidence" value="ECO:0007669"/>
    <property type="project" value="UniProtKB-KW"/>
</dbReference>
<proteinExistence type="predicted"/>
<dbReference type="PANTHER" id="PTHR47245:SF2">
    <property type="entry name" value="PEPTIDYL-PROLYL CIS-TRANS ISOMERASE HP_0175-RELATED"/>
    <property type="match status" value="1"/>
</dbReference>
<evidence type="ECO:0000313" key="5">
    <source>
        <dbReference type="EMBL" id="MEK7952096.1"/>
    </source>
</evidence>
<keyword evidence="3" id="KW-0812">Transmembrane</keyword>
<comment type="caution">
    <text evidence="5">The sequence shown here is derived from an EMBL/GenBank/DDBJ whole genome shotgun (WGS) entry which is preliminary data.</text>
</comment>
<dbReference type="RefSeq" id="WP_341405854.1">
    <property type="nucleotide sequence ID" value="NZ_JBBUKT010000006.1"/>
</dbReference>
<dbReference type="Gene3D" id="3.10.50.40">
    <property type="match status" value="1"/>
</dbReference>
<feature type="domain" description="PpiC" evidence="4">
    <location>
        <begin position="201"/>
        <end position="299"/>
    </location>
</feature>
<organism evidence="5 6">
    <name type="scientific">Luteolibacter soli</name>
    <dbReference type="NCBI Taxonomy" id="3135280"/>
    <lineage>
        <taxon>Bacteria</taxon>
        <taxon>Pseudomonadati</taxon>
        <taxon>Verrucomicrobiota</taxon>
        <taxon>Verrucomicrobiia</taxon>
        <taxon>Verrucomicrobiales</taxon>
        <taxon>Verrucomicrobiaceae</taxon>
        <taxon>Luteolibacter</taxon>
    </lineage>
</organism>
<accession>A0ABU9AYB1</accession>
<keyword evidence="1 5" id="KW-0413">Isomerase</keyword>
<name>A0ABU9AYB1_9BACT</name>
<dbReference type="InterPro" id="IPR050245">
    <property type="entry name" value="PrsA_foldase"/>
</dbReference>
<dbReference type="SUPFAM" id="SSF54534">
    <property type="entry name" value="FKBP-like"/>
    <property type="match status" value="1"/>
</dbReference>
<protein>
    <submittedName>
        <fullName evidence="5">Peptidylprolyl isomerase</fullName>
    </submittedName>
</protein>
<dbReference type="InterPro" id="IPR046357">
    <property type="entry name" value="PPIase_dom_sf"/>
</dbReference>
<evidence type="ECO:0000256" key="3">
    <source>
        <dbReference type="SAM" id="Phobius"/>
    </source>
</evidence>
<dbReference type="EMBL" id="JBBUKT010000006">
    <property type="protein sequence ID" value="MEK7952096.1"/>
    <property type="molecule type" value="Genomic_DNA"/>
</dbReference>
<feature type="transmembrane region" description="Helical" evidence="3">
    <location>
        <begin position="6"/>
        <end position="27"/>
    </location>
</feature>
<keyword evidence="6" id="KW-1185">Reference proteome</keyword>
<dbReference type="Gene3D" id="1.10.4030.10">
    <property type="entry name" value="Porin chaperone SurA, peptide-binding domain"/>
    <property type="match status" value="1"/>
</dbReference>
<feature type="coiled-coil region" evidence="2">
    <location>
        <begin position="211"/>
        <end position="238"/>
    </location>
</feature>
<evidence type="ECO:0000313" key="6">
    <source>
        <dbReference type="Proteomes" id="UP001371305"/>
    </source>
</evidence>
<dbReference type="InterPro" id="IPR000297">
    <property type="entry name" value="PPIase_PpiC"/>
</dbReference>
<evidence type="ECO:0000259" key="4">
    <source>
        <dbReference type="PROSITE" id="PS50198"/>
    </source>
</evidence>
<reference evidence="5 6" key="1">
    <citation type="submission" date="2024-04" db="EMBL/GenBank/DDBJ databases">
        <title>Luteolibacter sp. isolated from soil.</title>
        <authorList>
            <person name="An J."/>
        </authorList>
    </citation>
    <scope>NUCLEOTIDE SEQUENCE [LARGE SCALE GENOMIC DNA]</scope>
    <source>
        <strain evidence="5 6">Y139</strain>
    </source>
</reference>
<keyword evidence="3" id="KW-1133">Transmembrane helix</keyword>
<keyword evidence="2" id="KW-0175">Coiled coil</keyword>